<protein>
    <submittedName>
        <fullName evidence="2">Uncharacterized protein</fullName>
    </submittedName>
</protein>
<feature type="compositionally biased region" description="Basic and acidic residues" evidence="1">
    <location>
        <begin position="44"/>
        <end position="57"/>
    </location>
</feature>
<gene>
    <name evidence="2" type="ORF">ElyMa_005360000</name>
</gene>
<dbReference type="AlphaFoldDB" id="A0AAV4ECN3"/>
<dbReference type="EMBL" id="BMAT01010681">
    <property type="protein sequence ID" value="GFR58434.1"/>
    <property type="molecule type" value="Genomic_DNA"/>
</dbReference>
<keyword evidence="3" id="KW-1185">Reference proteome</keyword>
<organism evidence="2 3">
    <name type="scientific">Elysia marginata</name>
    <dbReference type="NCBI Taxonomy" id="1093978"/>
    <lineage>
        <taxon>Eukaryota</taxon>
        <taxon>Metazoa</taxon>
        <taxon>Spiralia</taxon>
        <taxon>Lophotrochozoa</taxon>
        <taxon>Mollusca</taxon>
        <taxon>Gastropoda</taxon>
        <taxon>Heterobranchia</taxon>
        <taxon>Euthyneura</taxon>
        <taxon>Panpulmonata</taxon>
        <taxon>Sacoglossa</taxon>
        <taxon>Placobranchoidea</taxon>
        <taxon>Plakobranchidae</taxon>
        <taxon>Elysia</taxon>
    </lineage>
</organism>
<sequence length="144" mass="15583">MDDDDDDDDNEGGDDGTGNDHGGCHDDDDDYGNDDDDHDNVTIAKEERPTKQSRGIDDNCGGDENGVNGSDPMRDMAPVEGIRNVLATPNCQECSLTCKPIQPQSQATAHRVVLVPPALRQSKTCRSLDFEHSGQSEHTALCNQ</sequence>
<accession>A0AAV4ECN3</accession>
<proteinExistence type="predicted"/>
<feature type="compositionally biased region" description="Acidic residues" evidence="1">
    <location>
        <begin position="1"/>
        <end position="14"/>
    </location>
</feature>
<evidence type="ECO:0000313" key="2">
    <source>
        <dbReference type="EMBL" id="GFR58434.1"/>
    </source>
</evidence>
<feature type="region of interest" description="Disordered" evidence="1">
    <location>
        <begin position="1"/>
        <end position="76"/>
    </location>
</feature>
<reference evidence="2 3" key="1">
    <citation type="journal article" date="2021" name="Elife">
        <title>Chloroplast acquisition without the gene transfer in kleptoplastic sea slugs, Plakobranchus ocellatus.</title>
        <authorList>
            <person name="Maeda T."/>
            <person name="Takahashi S."/>
            <person name="Yoshida T."/>
            <person name="Shimamura S."/>
            <person name="Takaki Y."/>
            <person name="Nagai Y."/>
            <person name="Toyoda A."/>
            <person name="Suzuki Y."/>
            <person name="Arimoto A."/>
            <person name="Ishii H."/>
            <person name="Satoh N."/>
            <person name="Nishiyama T."/>
            <person name="Hasebe M."/>
            <person name="Maruyama T."/>
            <person name="Minagawa J."/>
            <person name="Obokata J."/>
            <person name="Shigenobu S."/>
        </authorList>
    </citation>
    <scope>NUCLEOTIDE SEQUENCE [LARGE SCALE GENOMIC DNA]</scope>
</reference>
<evidence type="ECO:0000256" key="1">
    <source>
        <dbReference type="SAM" id="MobiDB-lite"/>
    </source>
</evidence>
<name>A0AAV4ECN3_9GAST</name>
<comment type="caution">
    <text evidence="2">The sequence shown here is derived from an EMBL/GenBank/DDBJ whole genome shotgun (WGS) entry which is preliminary data.</text>
</comment>
<dbReference type="Proteomes" id="UP000762676">
    <property type="component" value="Unassembled WGS sequence"/>
</dbReference>
<feature type="compositionally biased region" description="Acidic residues" evidence="1">
    <location>
        <begin position="26"/>
        <end position="38"/>
    </location>
</feature>
<evidence type="ECO:0000313" key="3">
    <source>
        <dbReference type="Proteomes" id="UP000762676"/>
    </source>
</evidence>